<accession>A0A4V3XJI6</accession>
<evidence type="ECO:0000313" key="2">
    <source>
        <dbReference type="Proteomes" id="UP000308730"/>
    </source>
</evidence>
<evidence type="ECO:0008006" key="3">
    <source>
        <dbReference type="Google" id="ProtNLM"/>
    </source>
</evidence>
<comment type="caution">
    <text evidence="1">The sequence shown here is derived from an EMBL/GenBank/DDBJ whole genome shotgun (WGS) entry which is preliminary data.</text>
</comment>
<dbReference type="Proteomes" id="UP000308730">
    <property type="component" value="Unassembled WGS sequence"/>
</dbReference>
<sequence length="48" mass="5168">MDTFQPIEHFCVADTTVAVSSPSTSTSDSPVDLEKESNDVAKFFCVIA</sequence>
<keyword evidence="2" id="KW-1185">Reference proteome</keyword>
<gene>
    <name evidence="1" type="ORF">EUX98_g916</name>
</gene>
<protein>
    <recommendedName>
        <fullName evidence="3">Pheromone</fullName>
    </recommendedName>
</protein>
<name>A0A4V3XJI6_9APHY</name>
<proteinExistence type="predicted"/>
<dbReference type="EMBL" id="SGPM01000008">
    <property type="protein sequence ID" value="THH33303.1"/>
    <property type="molecule type" value="Genomic_DNA"/>
</dbReference>
<organism evidence="1 2">
    <name type="scientific">Antrodiella citrinella</name>
    <dbReference type="NCBI Taxonomy" id="2447956"/>
    <lineage>
        <taxon>Eukaryota</taxon>
        <taxon>Fungi</taxon>
        <taxon>Dikarya</taxon>
        <taxon>Basidiomycota</taxon>
        <taxon>Agaricomycotina</taxon>
        <taxon>Agaricomycetes</taxon>
        <taxon>Polyporales</taxon>
        <taxon>Steccherinaceae</taxon>
        <taxon>Antrodiella</taxon>
    </lineage>
</organism>
<evidence type="ECO:0000313" key="1">
    <source>
        <dbReference type="EMBL" id="THH33303.1"/>
    </source>
</evidence>
<reference evidence="1 2" key="1">
    <citation type="submission" date="2019-02" db="EMBL/GenBank/DDBJ databases">
        <title>Genome sequencing of the rare red list fungi Antrodiella citrinella (Flaviporus citrinellus).</title>
        <authorList>
            <person name="Buettner E."/>
            <person name="Kellner H."/>
        </authorList>
    </citation>
    <scope>NUCLEOTIDE SEQUENCE [LARGE SCALE GENOMIC DNA]</scope>
    <source>
        <strain evidence="1 2">DSM 108506</strain>
    </source>
</reference>
<dbReference type="AlphaFoldDB" id="A0A4V3XJI6"/>